<evidence type="ECO:0000313" key="3">
    <source>
        <dbReference type="EMBL" id="ANQ07449.1"/>
    </source>
</evidence>
<evidence type="ECO:0000313" key="4">
    <source>
        <dbReference type="Proteomes" id="UP000092716"/>
    </source>
</evidence>
<feature type="transmembrane region" description="Helical" evidence="2">
    <location>
        <begin position="798"/>
        <end position="820"/>
    </location>
</feature>
<dbReference type="EMBL" id="CP016245">
    <property type="protein sequence ID" value="ANQ07449.1"/>
    <property type="molecule type" value="Genomic_DNA"/>
</dbReference>
<sequence>MKKLRCEGIFTHREYDVVTDQPPYYIIYKKSSGGVYEASEHFNGLTALIKGRRENYRKSKEKVMRHFLHKVYQHRGRKAFHPGSTTKERHIVQLMKNANPLYVRSDTLEHTYRGCSFPLSHFPKGGLLKVNKHCLSHNYVLLDWDDESRLEGGHPHHPHEGKPLEWKSKTSSLNREKDPPHVGGEDIWGIIYLSRVDLLETNFEDHLKELYHERLRRKDKRVAVLLSFLLHHRVVRNLCVKSMTVMKVEKGVSSGENHRQKDELKRGLTKEVFTVSLEMHARNNNCVDHLSFLLDKFHCEDVKGGTFFTNSFLNKTIYAHSRRLKEEVRYENVTYVEGLKRGVFLLSYLFSQMGRADRLINSNTSYEKARRSYTIGVEDRVVYMPTLFRDHLYLASDYVMYKEGANQLVCQRKVANLIIEKEFKGEGMKRDCRVTVRVVCDEAAWDASILRNCSAIVLDLHPNGVVLDKERLAIPHMTASFADIETYKSVSPPAVTKYRVSLSQGGPSSGGFTLGGFATETLSPEKGQGDAPNVVTLPTTGEDTTTKGSSHQQCAAFSFDVQIGSRYFAPCDKGEQLKRSISKKGVHFTGVKTPPTSGDNTCTDYDAVMLSNAKVFLKCTDGEESSTTSHHRRNATLYADATHVYFNGGDDMLSVHTRDFFLFLSEVSFVQVLSPRRVDHAERGNAQQDNTQQDNVQPGNAQPSGGGPSRIGRKREEPPETLATYSLARTINSERIMSKRIIYNEVLKGDPPWQHVAAANDVEMLRWPPPNGDASEGGADYYVDVVYVYSVPRGADSYLYVLCVSALTSVVVVLCTFVLARSTGYPCDKLTRHAINRREIHVFFTHNRKEQGNLLNIKRYGQGRDNSKVVLLDVEKCEGEKMKKKIHKYLIGGVLLSSMCICLIEFDVVTSLYGYLLSCGLLAFYTFQLYSCNSVILRAVLDVKNRHLLLYPFTFMTTQGMKKQIIVSLHEIGPIRTRGNFIRIYFKEKNLLSFLVQHRMLSPLRIPRYPCAQTSEPAKEDVDVLYHYDYNNLNVSAFGQRGSGERPGVGHASSIGAASMGAASIGAASVGTTHVGTLPRVRKNAEGYPLNVREEAKLLSLLRPGGM</sequence>
<feature type="compositionally biased region" description="Polar residues" evidence="1">
    <location>
        <begin position="685"/>
        <end position="703"/>
    </location>
</feature>
<keyword evidence="2" id="KW-0812">Transmembrane</keyword>
<dbReference type="AlphaFoldDB" id="A0A1B1DXU2"/>
<organism evidence="3 4">
    <name type="scientific">Plasmodium coatneyi</name>
    <dbReference type="NCBI Taxonomy" id="208452"/>
    <lineage>
        <taxon>Eukaryota</taxon>
        <taxon>Sar</taxon>
        <taxon>Alveolata</taxon>
        <taxon>Apicomplexa</taxon>
        <taxon>Aconoidasida</taxon>
        <taxon>Haemosporida</taxon>
        <taxon>Plasmodiidae</taxon>
        <taxon>Plasmodium</taxon>
    </lineage>
</organism>
<dbReference type="GeneID" id="30908299"/>
<feature type="region of interest" description="Disordered" evidence="1">
    <location>
        <begin position="152"/>
        <end position="180"/>
    </location>
</feature>
<dbReference type="KEGG" id="pcot:PCOAH_00015730"/>
<evidence type="ECO:0000256" key="2">
    <source>
        <dbReference type="SAM" id="Phobius"/>
    </source>
</evidence>
<dbReference type="VEuPathDB" id="PlasmoDB:PCOAH_00015730"/>
<evidence type="ECO:0000256" key="1">
    <source>
        <dbReference type="SAM" id="MobiDB-lite"/>
    </source>
</evidence>
<proteinExistence type="predicted"/>
<keyword evidence="2" id="KW-0472">Membrane</keyword>
<gene>
    <name evidence="3" type="ORF">PCOAH_00015730</name>
</gene>
<feature type="transmembrane region" description="Helical" evidence="2">
    <location>
        <begin position="912"/>
        <end position="930"/>
    </location>
</feature>
<protein>
    <submittedName>
        <fullName evidence="3">Uncharacterized protein</fullName>
    </submittedName>
</protein>
<feature type="transmembrane region" description="Helical" evidence="2">
    <location>
        <begin position="889"/>
        <end position="906"/>
    </location>
</feature>
<dbReference type="Proteomes" id="UP000092716">
    <property type="component" value="Chromosome 7"/>
</dbReference>
<feature type="region of interest" description="Disordered" evidence="1">
    <location>
        <begin position="685"/>
        <end position="719"/>
    </location>
</feature>
<keyword evidence="4" id="KW-1185">Reference proteome</keyword>
<reference evidence="4" key="1">
    <citation type="submission" date="2016-06" db="EMBL/GenBank/DDBJ databases">
        <title>First high quality genome sequence of Plasmodium coatneyi using continuous long reads from single molecule, real-time sequencing.</title>
        <authorList>
            <person name="Chien J.-T."/>
            <person name="Pakala S.B."/>
            <person name="Geraldo J.A."/>
            <person name="Lapp S.A."/>
            <person name="Barnwell J.W."/>
            <person name="Kissinger J.C."/>
            <person name="Galinski M.R."/>
            <person name="Humphrey J.C."/>
        </authorList>
    </citation>
    <scope>NUCLEOTIDE SEQUENCE [LARGE SCALE GENOMIC DNA]</scope>
    <source>
        <strain evidence="4">Hackeri</strain>
    </source>
</reference>
<name>A0A1B1DXU2_9APIC</name>
<dbReference type="RefSeq" id="XP_019914144.1">
    <property type="nucleotide sequence ID" value="XM_020058382.1"/>
</dbReference>
<dbReference type="OrthoDB" id="377966at2759"/>
<accession>A0A1B1DXU2</accession>
<keyword evidence="2" id="KW-1133">Transmembrane helix</keyword>